<feature type="domain" description="CAP-Gly" evidence="3">
    <location>
        <begin position="42"/>
        <end position="79"/>
    </location>
</feature>
<dbReference type="PROSITE" id="PS00845">
    <property type="entry name" value="CAP_GLY_1"/>
    <property type="match status" value="1"/>
</dbReference>
<dbReference type="Pfam" id="PF01302">
    <property type="entry name" value="CAP_GLY"/>
    <property type="match status" value="1"/>
</dbReference>
<gene>
    <name evidence="4" type="ORF">TrCOL_g5158</name>
</gene>
<reference evidence="5" key="1">
    <citation type="journal article" date="2023" name="Commun. Biol.">
        <title>Genome analysis of Parmales, the sister group of diatoms, reveals the evolutionary specialization of diatoms from phago-mixotrophs to photoautotrophs.</title>
        <authorList>
            <person name="Ban H."/>
            <person name="Sato S."/>
            <person name="Yoshikawa S."/>
            <person name="Yamada K."/>
            <person name="Nakamura Y."/>
            <person name="Ichinomiya M."/>
            <person name="Sato N."/>
            <person name="Blanc-Mathieu R."/>
            <person name="Endo H."/>
            <person name="Kuwata A."/>
            <person name="Ogata H."/>
        </authorList>
    </citation>
    <scope>NUCLEOTIDE SEQUENCE [LARGE SCALE GENOMIC DNA]</scope>
</reference>
<keyword evidence="5" id="KW-1185">Reference proteome</keyword>
<name>A0A9W7GBA1_9STRA</name>
<feature type="region of interest" description="Disordered" evidence="2">
    <location>
        <begin position="115"/>
        <end position="170"/>
    </location>
</feature>
<dbReference type="OrthoDB" id="207384at2759"/>
<evidence type="ECO:0000313" key="4">
    <source>
        <dbReference type="EMBL" id="GMI42477.1"/>
    </source>
</evidence>
<dbReference type="InterPro" id="IPR000938">
    <property type="entry name" value="CAP-Gly_domain"/>
</dbReference>
<keyword evidence="1" id="KW-0175">Coiled coil</keyword>
<dbReference type="InterPro" id="IPR036859">
    <property type="entry name" value="CAP-Gly_dom_sf"/>
</dbReference>
<dbReference type="PANTHER" id="PTHR24216:SF65">
    <property type="entry name" value="PAXILLIN-LIKE PROTEIN 1"/>
    <property type="match status" value="1"/>
</dbReference>
<feature type="region of interest" description="Disordered" evidence="2">
    <location>
        <begin position="414"/>
        <end position="456"/>
    </location>
</feature>
<dbReference type="PRINTS" id="PR01217">
    <property type="entry name" value="PRICHEXTENSN"/>
</dbReference>
<feature type="coiled-coil region" evidence="1">
    <location>
        <begin position="1186"/>
        <end position="1213"/>
    </location>
</feature>
<evidence type="ECO:0000259" key="3">
    <source>
        <dbReference type="PROSITE" id="PS50245"/>
    </source>
</evidence>
<dbReference type="SMART" id="SM01052">
    <property type="entry name" value="CAP_GLY"/>
    <property type="match status" value="1"/>
</dbReference>
<evidence type="ECO:0000256" key="2">
    <source>
        <dbReference type="SAM" id="MobiDB-lite"/>
    </source>
</evidence>
<dbReference type="AlphaFoldDB" id="A0A9W7GBA1"/>
<accession>A0A9W7GBA1</accession>
<feature type="region of interest" description="Disordered" evidence="2">
    <location>
        <begin position="183"/>
        <end position="321"/>
    </location>
</feature>
<organism evidence="4 5">
    <name type="scientific">Triparma columacea</name>
    <dbReference type="NCBI Taxonomy" id="722753"/>
    <lineage>
        <taxon>Eukaryota</taxon>
        <taxon>Sar</taxon>
        <taxon>Stramenopiles</taxon>
        <taxon>Ochrophyta</taxon>
        <taxon>Bolidophyceae</taxon>
        <taxon>Parmales</taxon>
        <taxon>Triparmaceae</taxon>
        <taxon>Triparma</taxon>
    </lineage>
</organism>
<feature type="coiled-coil region" evidence="1">
    <location>
        <begin position="980"/>
        <end position="1007"/>
    </location>
</feature>
<feature type="compositionally biased region" description="Low complexity" evidence="2">
    <location>
        <begin position="115"/>
        <end position="126"/>
    </location>
</feature>
<dbReference type="PANTHER" id="PTHR24216">
    <property type="entry name" value="PAXILLIN-RELATED"/>
    <property type="match status" value="1"/>
</dbReference>
<evidence type="ECO:0000313" key="5">
    <source>
        <dbReference type="Proteomes" id="UP001165065"/>
    </source>
</evidence>
<dbReference type="EMBL" id="BRYA01000173">
    <property type="protein sequence ID" value="GMI42477.1"/>
    <property type="molecule type" value="Genomic_DNA"/>
</dbReference>
<dbReference type="Proteomes" id="UP001165065">
    <property type="component" value="Unassembled WGS sequence"/>
</dbReference>
<protein>
    <recommendedName>
        <fullName evidence="3">CAP-Gly domain-containing protein</fullName>
    </recommendedName>
</protein>
<evidence type="ECO:0000256" key="1">
    <source>
        <dbReference type="SAM" id="Coils"/>
    </source>
</evidence>
<proteinExistence type="predicted"/>
<feature type="compositionally biased region" description="Low complexity" evidence="2">
    <location>
        <begin position="153"/>
        <end position="170"/>
    </location>
</feature>
<dbReference type="Gene3D" id="2.30.30.190">
    <property type="entry name" value="CAP Gly-rich-like domain"/>
    <property type="match status" value="1"/>
</dbReference>
<feature type="compositionally biased region" description="Pro residues" evidence="2">
    <location>
        <begin position="210"/>
        <end position="253"/>
    </location>
</feature>
<feature type="compositionally biased region" description="Basic and acidic residues" evidence="2">
    <location>
        <begin position="1052"/>
        <end position="1066"/>
    </location>
</feature>
<dbReference type="PROSITE" id="PS50245">
    <property type="entry name" value="CAP_GLY_2"/>
    <property type="match status" value="1"/>
</dbReference>
<sequence length="1275" mass="138231">MSINHLSLPLLTPVSIALPNQTYLHGVIAHLGPVKFSDKTDWVGVRLTTPSLNQGKNNGTVKGTFYFDAGGETNGCFVRAQQIAKREGMTRLEELKLKREIAQFKATINKDPGAAASAAPAAAQAATKPEATPSGSPKRASSPVRPKPPPPSSSSSSTPATPSSSTTSTAAKTRLEILKEKRAALAEKQTRGRSKSPTPAPTTTRTTKTPPAPPPAHAPAPAPSPAPAPAPTPAPASNPAPASTPAPPNPAPSDPDLQAKYASLLALHTSTQASLSSLQESASSQRSQIASLNSTISALRSSPPPPPSPSPEVSSELSSALEKIESLEKTISTMKDLRIKHTTNEAKHAASLNAELTTLKRQLEDSNKEKDTAEEGMEKLALELTEVKGEKEALEDKVEELKLDLETLELELEEVKEGYQDASGGGGEDDATDSSKGQAEQLLKVQKENADMRGALRKVREEMRKWERRREEEIGRIEKERETERKEWKREISEMHAQVDGRSASDAMFEGLTNRNLTLEDTIETLTLAQRELEERVEVGEEMEEVMGEEIKVLKKEIEGWETKASNLEEAVRRQRGRELEGEKVVGKYKELVRKLREDLGRMEDERRGEEGGEVRRIDRERKARDEVNKWRKREIEREGLVKELWEGRIEAAGMKVEGASKFSWVPLTVAAMEHSAVSGDKALARTAAALAYGLAKIEGELVREGGEEDGEVRGGGMGKFERDVELAGALVDAHAECTRTIVAVGMGMGGGEDSMEVSAASAHAFGEVYRLAISAVDKVGEGESTAKGELKLLKEAVKHAREAINGDKDSNPMVEDEWNPEGWKQVRQATKADWLCKALEGNFEGTPEIKKLRAESSRLVEALSQTAMFSAGEGDELEDACNGLIQAITSSTVAEAGTEIESLMTALSKCLASLPKSPPPAEAHPLLPSNLDAFASCVKYVDSLSNGGNAWARRREKIKARILEGDECRSKVASVAVELSETQKALKGKEKEAARLGKKISQLEGLLSEDKGSKVEEGGEGETTEKLRKEIAMLTEAMDVLHTQVDEYETEIRTMKGGRGRDKSPKKGKGGSAAADGDRDAIARAADATRPVLRAALTDARAWRSRATKAMVKELKPLGRRGRTTGTTAAQPQGGDMLEVRRAEGEGGRNLREMLVKACCDARIAKAKCKVIELGKGGKSVAEMVKDAGKECKEAEQMVEKAVEECKWALRKGIRFKPMEGKKKEGGGEGEVLRARVRIQKKEAPKSIVTRKHLLGGERDLEKLLAWTQTALMV</sequence>
<comment type="caution">
    <text evidence="4">The sequence shown here is derived from an EMBL/GenBank/DDBJ whole genome shotgun (WGS) entry which is preliminary data.</text>
</comment>
<dbReference type="SUPFAM" id="SSF74924">
    <property type="entry name" value="Cap-Gly domain"/>
    <property type="match status" value="1"/>
</dbReference>
<feature type="compositionally biased region" description="Low complexity" evidence="2">
    <location>
        <begin position="262"/>
        <end position="288"/>
    </location>
</feature>
<feature type="region of interest" description="Disordered" evidence="2">
    <location>
        <begin position="1052"/>
        <end position="1079"/>
    </location>
</feature>
<feature type="coiled-coil region" evidence="1">
    <location>
        <begin position="516"/>
        <end position="606"/>
    </location>
</feature>
<feature type="compositionally biased region" description="Low complexity" evidence="2">
    <location>
        <begin position="311"/>
        <end position="321"/>
    </location>
</feature>
<dbReference type="Gene3D" id="1.10.287.1490">
    <property type="match status" value="1"/>
</dbReference>